<feature type="domain" description="SnoaL-like" evidence="1">
    <location>
        <begin position="10"/>
        <end position="154"/>
    </location>
</feature>
<dbReference type="SUPFAM" id="SSF54427">
    <property type="entry name" value="NTF2-like"/>
    <property type="match status" value="1"/>
</dbReference>
<evidence type="ECO:0000259" key="1">
    <source>
        <dbReference type="Pfam" id="PF13577"/>
    </source>
</evidence>
<dbReference type="Gene3D" id="3.10.450.50">
    <property type="match status" value="1"/>
</dbReference>
<dbReference type="STRING" id="1921510.BSL82_14270"/>
<dbReference type="Proteomes" id="UP000182063">
    <property type="component" value="Chromosome"/>
</dbReference>
<dbReference type="Pfam" id="PF13577">
    <property type="entry name" value="SnoaL_4"/>
    <property type="match status" value="1"/>
</dbReference>
<gene>
    <name evidence="2" type="ORF">BSL82_14270</name>
</gene>
<dbReference type="InterPro" id="IPR037401">
    <property type="entry name" value="SnoaL-like"/>
</dbReference>
<dbReference type="OrthoDB" id="7585039at2"/>
<dbReference type="InterPro" id="IPR032710">
    <property type="entry name" value="NTF2-like_dom_sf"/>
</dbReference>
<evidence type="ECO:0000313" key="2">
    <source>
        <dbReference type="EMBL" id="API60312.1"/>
    </source>
</evidence>
<dbReference type="CDD" id="cd00531">
    <property type="entry name" value="NTF2_like"/>
    <property type="match status" value="1"/>
</dbReference>
<dbReference type="KEGG" id="sphj:BSL82_14270"/>
<sequence>MNWTDAEVEELVSRSKAYDVLTRYCRALDRADVDLMRSVYWDDGIDNHGVFNGNAAEFAEFIIAEIQRWFDVTMHAIANVHMEVHGDAIYSEAYLIAYHRVRGDKEKIEEIFGSTYLSQFDWSRVDGIPHDFVFGGRYIDRLERRNGEWRIAKRQVVMDWNRNDIGHLLLDEGMFATLRPLGARGPHDPVYANAP</sequence>
<dbReference type="EMBL" id="CP018221">
    <property type="protein sequence ID" value="API60312.1"/>
    <property type="molecule type" value="Genomic_DNA"/>
</dbReference>
<organism evidence="2 3">
    <name type="scientific">Tardibacter chloracetimidivorans</name>
    <dbReference type="NCBI Taxonomy" id="1921510"/>
    <lineage>
        <taxon>Bacteria</taxon>
        <taxon>Pseudomonadati</taxon>
        <taxon>Pseudomonadota</taxon>
        <taxon>Alphaproteobacteria</taxon>
        <taxon>Sphingomonadales</taxon>
        <taxon>Sphingomonadaceae</taxon>
        <taxon>Tardibacter</taxon>
    </lineage>
</organism>
<dbReference type="RefSeq" id="WP_072598008.1">
    <property type="nucleotide sequence ID" value="NZ_CP018221.1"/>
</dbReference>
<dbReference type="AlphaFoldDB" id="A0A1L3ZXE9"/>
<accession>A0A1L3ZXE9</accession>
<name>A0A1L3ZXE9_9SPHN</name>
<protein>
    <recommendedName>
        <fullName evidence="1">SnoaL-like domain-containing protein</fullName>
    </recommendedName>
</protein>
<keyword evidence="3" id="KW-1185">Reference proteome</keyword>
<reference evidence="3" key="1">
    <citation type="submission" date="2016-11" db="EMBL/GenBank/DDBJ databases">
        <title>Complete Genome Sequence of alachlor-degrading Sphingomonas sp. strain JJ-A5.</title>
        <authorList>
            <person name="Lee H."/>
            <person name="Ka J.-O."/>
        </authorList>
    </citation>
    <scope>NUCLEOTIDE SEQUENCE [LARGE SCALE GENOMIC DNA]</scope>
    <source>
        <strain evidence="3">JJ-A5</strain>
    </source>
</reference>
<evidence type="ECO:0000313" key="3">
    <source>
        <dbReference type="Proteomes" id="UP000182063"/>
    </source>
</evidence>
<proteinExistence type="predicted"/>